<dbReference type="EMBL" id="PDNU01000015">
    <property type="protein sequence ID" value="PHK95071.1"/>
    <property type="molecule type" value="Genomic_DNA"/>
</dbReference>
<dbReference type="SUPFAM" id="SSF50022">
    <property type="entry name" value="ISP domain"/>
    <property type="match status" value="1"/>
</dbReference>
<organism evidence="6 7">
    <name type="scientific">Teichococcus rhizosphaerae</name>
    <dbReference type="NCBI Taxonomy" id="1335062"/>
    <lineage>
        <taxon>Bacteria</taxon>
        <taxon>Pseudomonadati</taxon>
        <taxon>Pseudomonadota</taxon>
        <taxon>Alphaproteobacteria</taxon>
        <taxon>Acetobacterales</taxon>
        <taxon>Roseomonadaceae</taxon>
        <taxon>Roseomonas</taxon>
    </lineage>
</organism>
<dbReference type="Gene3D" id="2.102.10.10">
    <property type="entry name" value="Rieske [2Fe-2S] iron-sulphur domain"/>
    <property type="match status" value="1"/>
</dbReference>
<evidence type="ECO:0000256" key="1">
    <source>
        <dbReference type="ARBA" id="ARBA00022714"/>
    </source>
</evidence>
<dbReference type="OrthoDB" id="9800776at2"/>
<keyword evidence="7" id="KW-1185">Reference proteome</keyword>
<dbReference type="RefSeq" id="WP_099095404.1">
    <property type="nucleotide sequence ID" value="NZ_PDNU01000015.1"/>
</dbReference>
<dbReference type="Pfam" id="PF00355">
    <property type="entry name" value="Rieske"/>
    <property type="match status" value="1"/>
</dbReference>
<evidence type="ECO:0000256" key="3">
    <source>
        <dbReference type="ARBA" id="ARBA00023004"/>
    </source>
</evidence>
<keyword evidence="4" id="KW-0411">Iron-sulfur</keyword>
<dbReference type="PANTHER" id="PTHR40261">
    <property type="match status" value="1"/>
</dbReference>
<reference evidence="6 7" key="1">
    <citation type="submission" date="2017-10" db="EMBL/GenBank/DDBJ databases">
        <authorList>
            <person name="Banno H."/>
            <person name="Chua N.-H."/>
        </authorList>
    </citation>
    <scope>NUCLEOTIDE SEQUENCE [LARGE SCALE GENOMIC DNA]</scope>
    <source>
        <strain evidence="6 7">YW11</strain>
    </source>
</reference>
<dbReference type="GO" id="GO:0046872">
    <property type="term" value="F:metal ion binding"/>
    <property type="evidence" value="ECO:0007669"/>
    <property type="project" value="UniProtKB-KW"/>
</dbReference>
<sequence length="116" mass="12123">MTDERRLCRLDEIPDGQARGFPGAAGSFIGLFAVRRGGAVHVYVNSCPHVGVALEMMPDRFLDGAGEHILCAVHGARFQVEDGFCISGPCAGDSLEAVPARIDAEGAVWVPADAGA</sequence>
<comment type="caution">
    <text evidence="6">The sequence shown here is derived from an EMBL/GenBank/DDBJ whole genome shotgun (WGS) entry which is preliminary data.</text>
</comment>
<feature type="domain" description="Rieske" evidence="5">
    <location>
        <begin position="5"/>
        <end position="109"/>
    </location>
</feature>
<proteinExistence type="predicted"/>
<dbReference type="Proteomes" id="UP000223527">
    <property type="component" value="Unassembled WGS sequence"/>
</dbReference>
<accession>A0A2C6Z992</accession>
<keyword evidence="1" id="KW-0001">2Fe-2S</keyword>
<dbReference type="CDD" id="cd03467">
    <property type="entry name" value="Rieske"/>
    <property type="match status" value="1"/>
</dbReference>
<evidence type="ECO:0000259" key="5">
    <source>
        <dbReference type="PROSITE" id="PS51296"/>
    </source>
</evidence>
<dbReference type="InterPro" id="IPR036922">
    <property type="entry name" value="Rieske_2Fe-2S_sf"/>
</dbReference>
<protein>
    <submittedName>
        <fullName evidence="6">(2Fe-2S)-binding protein</fullName>
    </submittedName>
</protein>
<dbReference type="PANTHER" id="PTHR40261:SF1">
    <property type="entry name" value="RIESKE DOMAIN-CONTAINING PROTEIN"/>
    <property type="match status" value="1"/>
</dbReference>
<dbReference type="PROSITE" id="PS51296">
    <property type="entry name" value="RIESKE"/>
    <property type="match status" value="1"/>
</dbReference>
<keyword evidence="2" id="KW-0479">Metal-binding</keyword>
<dbReference type="InterPro" id="IPR017941">
    <property type="entry name" value="Rieske_2Fe-2S"/>
</dbReference>
<evidence type="ECO:0000256" key="2">
    <source>
        <dbReference type="ARBA" id="ARBA00022723"/>
    </source>
</evidence>
<evidence type="ECO:0000313" key="6">
    <source>
        <dbReference type="EMBL" id="PHK95071.1"/>
    </source>
</evidence>
<evidence type="ECO:0000256" key="4">
    <source>
        <dbReference type="ARBA" id="ARBA00023014"/>
    </source>
</evidence>
<dbReference type="GO" id="GO:0051537">
    <property type="term" value="F:2 iron, 2 sulfur cluster binding"/>
    <property type="evidence" value="ECO:0007669"/>
    <property type="project" value="UniProtKB-KW"/>
</dbReference>
<gene>
    <name evidence="6" type="ORF">CR162_09990</name>
</gene>
<keyword evidence="3" id="KW-0408">Iron</keyword>
<dbReference type="AlphaFoldDB" id="A0A2C6Z992"/>
<name>A0A2C6Z992_9PROT</name>
<evidence type="ECO:0000313" key="7">
    <source>
        <dbReference type="Proteomes" id="UP000223527"/>
    </source>
</evidence>